<dbReference type="KEGG" id="dci:103519143"/>
<dbReference type="AlphaFoldDB" id="A0A3Q0JDM7"/>
<proteinExistence type="predicted"/>
<dbReference type="Proteomes" id="UP000079169">
    <property type="component" value="Unplaced"/>
</dbReference>
<dbReference type="PaxDb" id="121845-A0A3Q0JDM7"/>
<gene>
    <name evidence="2" type="primary">LOC103519143</name>
</gene>
<protein>
    <submittedName>
        <fullName evidence="2">Uncharacterized protein LOC103519143</fullName>
    </submittedName>
</protein>
<evidence type="ECO:0000313" key="1">
    <source>
        <dbReference type="Proteomes" id="UP000079169"/>
    </source>
</evidence>
<evidence type="ECO:0000313" key="2">
    <source>
        <dbReference type="RefSeq" id="XP_026686541.1"/>
    </source>
</evidence>
<dbReference type="GeneID" id="103519143"/>
<keyword evidence="1" id="KW-1185">Reference proteome</keyword>
<accession>A0A3Q0JDM7</accession>
<name>A0A3Q0JDM7_DIACI</name>
<dbReference type="RefSeq" id="XP_026686541.1">
    <property type="nucleotide sequence ID" value="XM_026830740.1"/>
</dbReference>
<reference evidence="2" key="1">
    <citation type="submission" date="2025-08" db="UniProtKB">
        <authorList>
            <consortium name="RefSeq"/>
        </authorList>
    </citation>
    <scope>IDENTIFICATION</scope>
</reference>
<sequence length="340" mass="38239">MDQELRDRELLEVEQEVLTVNSKNTRPKLQLEQQVKPPLDMPLYTILAAEPESIVVPLVSNPSDSLQVPLVSNNRIEFSPYSLDISQPGPSYQYPQTTSINSSFENSSCSSANSYIEPLSPVSSQSQLVNIYEPNFVKKCLIKKFDGQSALEFAKANNGCLRDGHRTSISVILINSILEPYPQRHISVADLTYLANEICKIFPGEKNPEVYYERPIPNVHKNGSGTLYAAIQSARKKKKRSCSVAGSNKKKVTQEPAEKDIQGTLQISDPEVLANIEYLKNTVSDLTSVEYLWEVTHDERIKEIYKPGNVVDYLHQFPSLRLLDGYKLVSKTISWSDWSG</sequence>
<organism evidence="1 2">
    <name type="scientific">Diaphorina citri</name>
    <name type="common">Asian citrus psyllid</name>
    <dbReference type="NCBI Taxonomy" id="121845"/>
    <lineage>
        <taxon>Eukaryota</taxon>
        <taxon>Metazoa</taxon>
        <taxon>Ecdysozoa</taxon>
        <taxon>Arthropoda</taxon>
        <taxon>Hexapoda</taxon>
        <taxon>Insecta</taxon>
        <taxon>Pterygota</taxon>
        <taxon>Neoptera</taxon>
        <taxon>Paraneoptera</taxon>
        <taxon>Hemiptera</taxon>
        <taxon>Sternorrhyncha</taxon>
        <taxon>Psylloidea</taxon>
        <taxon>Psyllidae</taxon>
        <taxon>Diaphorininae</taxon>
        <taxon>Diaphorina</taxon>
    </lineage>
</organism>